<dbReference type="Proteomes" id="UP000314986">
    <property type="component" value="Unassembled WGS sequence"/>
</dbReference>
<keyword evidence="1" id="KW-0677">Repeat</keyword>
<dbReference type="PANTHER" id="PTHR24207:SF0">
    <property type="entry name" value="LIPOMA-PREFERRED PARTNER"/>
    <property type="match status" value="1"/>
</dbReference>
<keyword evidence="2" id="KW-0440">LIM domain</keyword>
<proteinExistence type="predicted"/>
<keyword evidence="2" id="KW-0862">Zinc</keyword>
<keyword evidence="4" id="KW-1185">Reference proteome</keyword>
<evidence type="ECO:0000313" key="4">
    <source>
        <dbReference type="Proteomes" id="UP000314986"/>
    </source>
</evidence>
<evidence type="ECO:0000256" key="2">
    <source>
        <dbReference type="ARBA" id="ARBA00023038"/>
    </source>
</evidence>
<reference evidence="3" key="4">
    <citation type="submission" date="2025-08" db="UniProtKB">
        <authorList>
            <consortium name="Ensembl"/>
        </authorList>
    </citation>
    <scope>IDENTIFICATION</scope>
</reference>
<dbReference type="GO" id="GO:0005925">
    <property type="term" value="C:focal adhesion"/>
    <property type="evidence" value="ECO:0007669"/>
    <property type="project" value="TreeGrafter"/>
</dbReference>
<evidence type="ECO:0000256" key="1">
    <source>
        <dbReference type="ARBA" id="ARBA00022737"/>
    </source>
</evidence>
<dbReference type="InParanoid" id="A0A4W3GBW7"/>
<dbReference type="GO" id="GO:0001725">
    <property type="term" value="C:stress fiber"/>
    <property type="evidence" value="ECO:0007669"/>
    <property type="project" value="TreeGrafter"/>
</dbReference>
<keyword evidence="2" id="KW-0479">Metal-binding</keyword>
<evidence type="ECO:0000313" key="3">
    <source>
        <dbReference type="Ensembl" id="ENSCMIP00000000751.1"/>
    </source>
</evidence>
<sequence>MITCCRKFAPRCCVCAEPIMPPQGQEETVRIVALDRDFHVQCYRCEVRTHSQPVTVCVGVCECQSLCVWGCVTVSVTVCVWVCDGVSGDGVCDGACDGVCGDGVTV</sequence>
<organism evidence="3 4">
    <name type="scientific">Callorhinchus milii</name>
    <name type="common">Ghost shark</name>
    <dbReference type="NCBI Taxonomy" id="7868"/>
    <lineage>
        <taxon>Eukaryota</taxon>
        <taxon>Metazoa</taxon>
        <taxon>Chordata</taxon>
        <taxon>Craniata</taxon>
        <taxon>Vertebrata</taxon>
        <taxon>Chondrichthyes</taxon>
        <taxon>Holocephali</taxon>
        <taxon>Chimaeriformes</taxon>
        <taxon>Callorhinchidae</taxon>
        <taxon>Callorhinchus</taxon>
    </lineage>
</organism>
<reference evidence="4" key="1">
    <citation type="journal article" date="2006" name="Science">
        <title>Ancient noncoding elements conserved in the human genome.</title>
        <authorList>
            <person name="Venkatesh B."/>
            <person name="Kirkness E.F."/>
            <person name="Loh Y.H."/>
            <person name="Halpern A.L."/>
            <person name="Lee A.P."/>
            <person name="Johnson J."/>
            <person name="Dandona N."/>
            <person name="Viswanathan L.D."/>
            <person name="Tay A."/>
            <person name="Venter J.C."/>
            <person name="Strausberg R.L."/>
            <person name="Brenner S."/>
        </authorList>
    </citation>
    <scope>NUCLEOTIDE SEQUENCE [LARGE SCALE GENOMIC DNA]</scope>
</reference>
<dbReference type="PANTHER" id="PTHR24207">
    <property type="entry name" value="ZYX102 PROTEIN"/>
    <property type="match status" value="1"/>
</dbReference>
<reference evidence="4" key="2">
    <citation type="journal article" date="2007" name="PLoS Biol.">
        <title>Survey sequencing and comparative analysis of the elephant shark (Callorhinchus milii) genome.</title>
        <authorList>
            <person name="Venkatesh B."/>
            <person name="Kirkness E.F."/>
            <person name="Loh Y.H."/>
            <person name="Halpern A.L."/>
            <person name="Lee A.P."/>
            <person name="Johnson J."/>
            <person name="Dandona N."/>
            <person name="Viswanathan L.D."/>
            <person name="Tay A."/>
            <person name="Venter J.C."/>
            <person name="Strausberg R.L."/>
            <person name="Brenner S."/>
        </authorList>
    </citation>
    <scope>NUCLEOTIDE SEQUENCE [LARGE SCALE GENOMIC DNA]</scope>
</reference>
<dbReference type="GO" id="GO:0098609">
    <property type="term" value="P:cell-cell adhesion"/>
    <property type="evidence" value="ECO:0007669"/>
    <property type="project" value="TreeGrafter"/>
</dbReference>
<reference evidence="3" key="5">
    <citation type="submission" date="2025-09" db="UniProtKB">
        <authorList>
            <consortium name="Ensembl"/>
        </authorList>
    </citation>
    <scope>IDENTIFICATION</scope>
</reference>
<protein>
    <recommendedName>
        <fullName evidence="5">LIM zinc-binding domain-containing protein</fullName>
    </recommendedName>
</protein>
<reference evidence="4" key="3">
    <citation type="journal article" date="2014" name="Nature">
        <title>Elephant shark genome provides unique insights into gnathostome evolution.</title>
        <authorList>
            <consortium name="International Elephant Shark Genome Sequencing Consortium"/>
            <person name="Venkatesh B."/>
            <person name="Lee A.P."/>
            <person name="Ravi V."/>
            <person name="Maurya A.K."/>
            <person name="Lian M.M."/>
            <person name="Swann J.B."/>
            <person name="Ohta Y."/>
            <person name="Flajnik M.F."/>
            <person name="Sutoh Y."/>
            <person name="Kasahara M."/>
            <person name="Hoon S."/>
            <person name="Gangu V."/>
            <person name="Roy S.W."/>
            <person name="Irimia M."/>
            <person name="Korzh V."/>
            <person name="Kondrychyn I."/>
            <person name="Lim Z.W."/>
            <person name="Tay B.H."/>
            <person name="Tohari S."/>
            <person name="Kong K.W."/>
            <person name="Ho S."/>
            <person name="Lorente-Galdos B."/>
            <person name="Quilez J."/>
            <person name="Marques-Bonet T."/>
            <person name="Raney B.J."/>
            <person name="Ingham P.W."/>
            <person name="Tay A."/>
            <person name="Hillier L.W."/>
            <person name="Minx P."/>
            <person name="Boehm T."/>
            <person name="Wilson R.K."/>
            <person name="Brenner S."/>
            <person name="Warren W.C."/>
        </authorList>
    </citation>
    <scope>NUCLEOTIDE SEQUENCE [LARGE SCALE GENOMIC DNA]</scope>
</reference>
<dbReference type="Ensembl" id="ENSCMIT00000000800.1">
    <property type="protein sequence ID" value="ENSCMIP00000000751.1"/>
    <property type="gene ID" value="ENSCMIG00000000523.1"/>
</dbReference>
<dbReference type="AlphaFoldDB" id="A0A4W3GBW7"/>
<dbReference type="STRING" id="7868.ENSCMIP00000000751"/>
<accession>A0A4W3GBW7</accession>
<dbReference type="GeneTree" id="ENSGT00940000156022"/>
<evidence type="ECO:0008006" key="5">
    <source>
        <dbReference type="Google" id="ProtNLM"/>
    </source>
</evidence>
<name>A0A4W3GBW7_CALMI</name>